<evidence type="ECO:0000313" key="2">
    <source>
        <dbReference type="EMBL" id="JAS65682.1"/>
    </source>
</evidence>
<proteinExistence type="predicted"/>
<accession>A0A1B6GTC9</accession>
<feature type="non-terminal residue" evidence="2">
    <location>
        <position position="391"/>
    </location>
</feature>
<evidence type="ECO:0000256" key="1">
    <source>
        <dbReference type="SAM" id="MobiDB-lite"/>
    </source>
</evidence>
<feature type="region of interest" description="Disordered" evidence="1">
    <location>
        <begin position="274"/>
        <end position="302"/>
    </location>
</feature>
<name>A0A1B6GTC9_9HEMI</name>
<reference evidence="2" key="1">
    <citation type="submission" date="2015-11" db="EMBL/GenBank/DDBJ databases">
        <title>De novo transcriptome assembly of four potential Pierce s Disease insect vectors from Arizona vineyards.</title>
        <authorList>
            <person name="Tassone E.E."/>
        </authorList>
    </citation>
    <scope>NUCLEOTIDE SEQUENCE</scope>
</reference>
<dbReference type="AlphaFoldDB" id="A0A1B6GTC9"/>
<protein>
    <submittedName>
        <fullName evidence="2">Uncharacterized protein</fullName>
    </submittedName>
</protein>
<feature type="compositionally biased region" description="Polar residues" evidence="1">
    <location>
        <begin position="282"/>
        <end position="302"/>
    </location>
</feature>
<gene>
    <name evidence="2" type="ORF">g.10587</name>
</gene>
<sequence>MKPYLSDKMLVTWLLISGLTGFSDAVLLSGIAATIQYYTDLFQGSYTNMSTAEFPQENINHRFAPSSLKTASGNPKTLEGHLTDLHDFKDIHDHGSDHILNFQSSGKVTLVSKIGDYDEQSKDNGSWIIPSDLLIKNQSIENPLGNDTVEQLLGKDAEYFHNETQKYIDDYQELFYKFKDFVNTGINPDINRTDQEKTSLNHNKDDKKINVTYVLPIPKTTKYFEISISNLSVTQYNVINMFVMEHMKNKTNTVSTSRENEIVYIDIGDERKQVTSRDLTETESQSTPSKEGTSASSQMPTNPDQAIAYFHSLFNEKDYGDLLAIIKSKHSNASEFKAETTNFTDTNKSPMIKNNGFHAEISTDYIHKKYDVQENKSLSVNSSIPENNNSH</sequence>
<dbReference type="EMBL" id="GECZ01004087">
    <property type="protein sequence ID" value="JAS65682.1"/>
    <property type="molecule type" value="Transcribed_RNA"/>
</dbReference>
<organism evidence="2">
    <name type="scientific">Cuerna arida</name>
    <dbReference type="NCBI Taxonomy" id="1464854"/>
    <lineage>
        <taxon>Eukaryota</taxon>
        <taxon>Metazoa</taxon>
        <taxon>Ecdysozoa</taxon>
        <taxon>Arthropoda</taxon>
        <taxon>Hexapoda</taxon>
        <taxon>Insecta</taxon>
        <taxon>Pterygota</taxon>
        <taxon>Neoptera</taxon>
        <taxon>Paraneoptera</taxon>
        <taxon>Hemiptera</taxon>
        <taxon>Auchenorrhyncha</taxon>
        <taxon>Membracoidea</taxon>
        <taxon>Cicadellidae</taxon>
        <taxon>Cicadellinae</taxon>
        <taxon>Proconiini</taxon>
        <taxon>Cuerna</taxon>
    </lineage>
</organism>